<proteinExistence type="predicted"/>
<evidence type="ECO:0000313" key="2">
    <source>
        <dbReference type="Proteomes" id="UP000548476"/>
    </source>
</evidence>
<evidence type="ECO:0000313" key="1">
    <source>
        <dbReference type="EMBL" id="MBB6035860.1"/>
    </source>
</evidence>
<organism evidence="1 2">
    <name type="scientific">Phytomonospora endophytica</name>
    <dbReference type="NCBI Taxonomy" id="714109"/>
    <lineage>
        <taxon>Bacteria</taxon>
        <taxon>Bacillati</taxon>
        <taxon>Actinomycetota</taxon>
        <taxon>Actinomycetes</taxon>
        <taxon>Micromonosporales</taxon>
        <taxon>Micromonosporaceae</taxon>
        <taxon>Phytomonospora</taxon>
    </lineage>
</organism>
<dbReference type="EMBL" id="JACHGT010000007">
    <property type="protein sequence ID" value="MBB6035860.1"/>
    <property type="molecule type" value="Genomic_DNA"/>
</dbReference>
<accession>A0A841FV54</accession>
<dbReference type="RefSeq" id="WP_184788690.1">
    <property type="nucleotide sequence ID" value="NZ_BONT01000105.1"/>
</dbReference>
<keyword evidence="2" id="KW-1185">Reference proteome</keyword>
<name>A0A841FV54_9ACTN</name>
<sequence>MVDYKHLRDMTFEPLTEYADAARKMATEMESYSTETQRQKVALAAAWSGEDATAADGALGKHATEYQDTSGQYGRVDAIVTNLVEQLKWAKQTLESAIGVAPSVPARINDAGRVRVNRAALGSNPAPAAVQAAESRARQVQGYIDQAVQHATESDEKAKAQLAEVRPEPVTVPRGARPPVGDFNMAQMANADAIIRVGERLGISERGQAIALATAMQESNLKNLANSTMPDSLSVPNEGTGKDHDSVGLFQQRPSQGWGTIKECMDPEYSAGAFYKGLQGVKNWENLDLTVAAQRVQRSAYPDAYAKWEDEAYAVLRSQRVP</sequence>
<comment type="caution">
    <text evidence="1">The sequence shown here is derived from an EMBL/GenBank/DDBJ whole genome shotgun (WGS) entry which is preliminary data.</text>
</comment>
<dbReference type="AlphaFoldDB" id="A0A841FV54"/>
<protein>
    <submittedName>
        <fullName evidence="1">Uncharacterized protein</fullName>
    </submittedName>
</protein>
<reference evidence="1 2" key="1">
    <citation type="submission" date="2020-08" db="EMBL/GenBank/DDBJ databases">
        <title>Genomic Encyclopedia of Type Strains, Phase IV (KMG-IV): sequencing the most valuable type-strain genomes for metagenomic binning, comparative biology and taxonomic classification.</title>
        <authorList>
            <person name="Goeker M."/>
        </authorList>
    </citation>
    <scope>NUCLEOTIDE SEQUENCE [LARGE SCALE GENOMIC DNA]</scope>
    <source>
        <strain evidence="1 2">YIM 65646</strain>
    </source>
</reference>
<gene>
    <name evidence="1" type="ORF">HNR73_003724</name>
</gene>
<dbReference type="Proteomes" id="UP000548476">
    <property type="component" value="Unassembled WGS sequence"/>
</dbReference>